<reference evidence="3" key="1">
    <citation type="submission" date="2015-09" db="EMBL/GenBank/DDBJ databases">
        <authorList>
            <person name="Sai Rama Sridatta P."/>
        </authorList>
    </citation>
    <scope>NUCLEOTIDE SEQUENCE [LARGE SCALE GENOMIC DNA]</scope>
</reference>
<dbReference type="PANTHER" id="PTHR22192:SF17">
    <property type="entry name" value="SPERIOLIN-LIKE PROTEIN"/>
    <property type="match status" value="1"/>
</dbReference>
<sequence>MTFNKYKCSFQSLISVFCLESKGPDRIMSHQRILFRCDLIQFYQCPQDFGCLWLSCETGSLRMDLEQTVAALLSKNETLGQENDELKLMLSVFNDYIDLRARMQRFNNTLEESIVCSPSGSRPSSLWQATINEGKFRKDLQQSKINHEHRTSSPADFKSFIQSSVHVDTSERAESQSCQTDVPPEDNDRMLGEIAYQLDRRILSYVFQGHKRLYGFTLLNIPDKIIQVSTHPLTGKVDEGYRLHLTQRYADLMEQLNQLGYKTKLHPLFTEFIVNTYGILKMMPGDSNTKAMNYNNPDFLRKQIVTTAPRKIQKDLLLVLTCLCYMAEKDRKPLLLW</sequence>
<dbReference type="Ensembl" id="ENSLCAT00010026252.1">
    <property type="protein sequence ID" value="ENSLCAP00010025702.1"/>
    <property type="gene ID" value="ENSLCAG00010012021.1"/>
</dbReference>
<reference evidence="2" key="2">
    <citation type="submission" date="2025-08" db="UniProtKB">
        <authorList>
            <consortium name="Ensembl"/>
        </authorList>
    </citation>
    <scope>IDENTIFICATION</scope>
</reference>
<dbReference type="InParanoid" id="A0A4W6DJQ9"/>
<feature type="domain" description="Speriolin C-terminal" evidence="1">
    <location>
        <begin position="191"/>
        <end position="337"/>
    </location>
</feature>
<name>A0A4W6DJQ9_LATCA</name>
<dbReference type="GeneTree" id="ENSGT00520000055666"/>
<dbReference type="AlphaFoldDB" id="A0A4W6DJQ9"/>
<evidence type="ECO:0000313" key="2">
    <source>
        <dbReference type="Ensembl" id="ENSLCAP00010025702.1"/>
    </source>
</evidence>
<dbReference type="InterPro" id="IPR026715">
    <property type="entry name" value="SPATC1"/>
</dbReference>
<dbReference type="GO" id="GO:0005813">
    <property type="term" value="C:centrosome"/>
    <property type="evidence" value="ECO:0007669"/>
    <property type="project" value="TreeGrafter"/>
</dbReference>
<reference evidence="2" key="3">
    <citation type="submission" date="2025-09" db="UniProtKB">
        <authorList>
            <consortium name="Ensembl"/>
        </authorList>
    </citation>
    <scope>IDENTIFICATION</scope>
</reference>
<dbReference type="Pfam" id="PF15059">
    <property type="entry name" value="Speriolin_C"/>
    <property type="match status" value="1"/>
</dbReference>
<keyword evidence="3" id="KW-1185">Reference proteome</keyword>
<evidence type="ECO:0000259" key="1">
    <source>
        <dbReference type="Pfam" id="PF15059"/>
    </source>
</evidence>
<accession>A0A4W6DJQ9</accession>
<dbReference type="STRING" id="8187.ENSLCAP00010025702"/>
<dbReference type="PANTHER" id="PTHR22192">
    <property type="entry name" value="SPERIOLIN"/>
    <property type="match status" value="1"/>
</dbReference>
<dbReference type="InterPro" id="IPR029384">
    <property type="entry name" value="Speriolin_C"/>
</dbReference>
<evidence type="ECO:0000313" key="3">
    <source>
        <dbReference type="Proteomes" id="UP000314980"/>
    </source>
</evidence>
<dbReference type="Proteomes" id="UP000314980">
    <property type="component" value="Unassembled WGS sequence"/>
</dbReference>
<proteinExistence type="predicted"/>
<protein>
    <recommendedName>
        <fullName evidence="1">Speriolin C-terminal domain-containing protein</fullName>
    </recommendedName>
</protein>
<organism evidence="2 3">
    <name type="scientific">Lates calcarifer</name>
    <name type="common">Barramundi</name>
    <name type="synonym">Holocentrus calcarifer</name>
    <dbReference type="NCBI Taxonomy" id="8187"/>
    <lineage>
        <taxon>Eukaryota</taxon>
        <taxon>Metazoa</taxon>
        <taxon>Chordata</taxon>
        <taxon>Craniata</taxon>
        <taxon>Vertebrata</taxon>
        <taxon>Euteleostomi</taxon>
        <taxon>Actinopterygii</taxon>
        <taxon>Neopterygii</taxon>
        <taxon>Teleostei</taxon>
        <taxon>Neoteleostei</taxon>
        <taxon>Acanthomorphata</taxon>
        <taxon>Carangaria</taxon>
        <taxon>Carangaria incertae sedis</taxon>
        <taxon>Centropomidae</taxon>
        <taxon>Lates</taxon>
    </lineage>
</organism>